<gene>
    <name evidence="1" type="ORF">CCZ37_07290</name>
</gene>
<accession>A0A223MXW8</accession>
<keyword evidence="2" id="KW-1185">Reference proteome</keyword>
<dbReference type="EMBL" id="CP022741">
    <property type="protein sequence ID" value="ASU22405.1"/>
    <property type="molecule type" value="Genomic_DNA"/>
</dbReference>
<dbReference type="RefSeq" id="WP_094500165.1">
    <property type="nucleotide sequence ID" value="NZ_CAWNHI010000001.1"/>
</dbReference>
<name>A0A223MXW8_9VIBR</name>
<dbReference type="KEGG" id="vqi:CCZ37_07290"/>
<evidence type="ECO:0000313" key="2">
    <source>
        <dbReference type="Proteomes" id="UP000215148"/>
    </source>
</evidence>
<reference evidence="1 2" key="1">
    <citation type="submission" date="2017-08" db="EMBL/GenBank/DDBJ databases">
        <title>The Vibrio qinghaiensis sp.-Q67 is a luminous bacteria isolated firstly from Qinghai lake, Qinghai province, China, which has been proved to be very sensitive to detect environmental and food pollutants. Therefore, complete genome analysis of V. qinghaiensis sp.-Q67 highlights the potential application of this strain on detection of hazards in the contaminated environments.</title>
        <authorList>
            <person name="Gong L."/>
        </authorList>
    </citation>
    <scope>NUCLEOTIDE SEQUENCE [LARGE SCALE GENOMIC DNA]</scope>
    <source>
        <strain evidence="1 2">Q67</strain>
    </source>
</reference>
<dbReference type="AlphaFoldDB" id="A0A223MXW8"/>
<organism evidence="1 2">
    <name type="scientific">Vibrio qinghaiensis</name>
    <dbReference type="NCBI Taxonomy" id="2025808"/>
    <lineage>
        <taxon>Bacteria</taxon>
        <taxon>Pseudomonadati</taxon>
        <taxon>Pseudomonadota</taxon>
        <taxon>Gammaproteobacteria</taxon>
        <taxon>Vibrionales</taxon>
        <taxon>Vibrionaceae</taxon>
        <taxon>Vibrio</taxon>
    </lineage>
</organism>
<protein>
    <submittedName>
        <fullName evidence="1">Uncharacterized protein</fullName>
    </submittedName>
</protein>
<evidence type="ECO:0000313" key="1">
    <source>
        <dbReference type="EMBL" id="ASU22405.1"/>
    </source>
</evidence>
<proteinExistence type="predicted"/>
<dbReference type="Proteomes" id="UP000215148">
    <property type="component" value="Chromosome 1"/>
</dbReference>
<sequence>MLNKLNQNSLNTLATEDNHFEDLLNEFTDDLKPVLAGESTVTKSKKKQKDILKRHRDEVAPEVTANTMSVQQRDISLKPQTPTDATQSIDRKTRMTGANAKQSAAQPLVTKETSSLVLKDTKQYGHSENPLLKEKPLMVLKDTKQYGHSENPLLKEKPLMVLNRVSIQSQGVKLPLESSAFMPLHAKSIYSSHNQKWPVAFSAIKDIQPPQISIDAPNHLNGTHTNIFGIEPKIKYVDSGNFTHSFLQTFPVMSSNNLNYSLSPAFFWQYPQVNSYRVFFARKYYLFTFENKKVTSFLEEYYDRT</sequence>